<feature type="transmembrane region" description="Helical" evidence="1">
    <location>
        <begin position="7"/>
        <end position="28"/>
    </location>
</feature>
<feature type="transmembrane region" description="Helical" evidence="1">
    <location>
        <begin position="34"/>
        <end position="54"/>
    </location>
</feature>
<dbReference type="Proteomes" id="UP001172055">
    <property type="component" value="Unassembled WGS sequence"/>
</dbReference>
<gene>
    <name evidence="2" type="ORF">QWY14_16715</name>
</gene>
<dbReference type="Pfam" id="PF10710">
    <property type="entry name" value="DUF2512"/>
    <property type="match status" value="1"/>
</dbReference>
<evidence type="ECO:0000256" key="1">
    <source>
        <dbReference type="SAM" id="Phobius"/>
    </source>
</evidence>
<sequence>MNHVKALIIKFVMIAVVLLIILTGVFKVSFVDTLWISLVLTLVAYAMGDLMIFRKAGDARDQNKRNMIATISDIVVAFLVIWLVGDALIGNNPDIVTASIISAIVIGAGEWFFHKYLDRNVFPEKHDHTTTAAR</sequence>
<organism evidence="2 3">
    <name type="scientific">Planococcus shixiaomingii</name>
    <dbReference type="NCBI Taxonomy" id="3058393"/>
    <lineage>
        <taxon>Bacteria</taxon>
        <taxon>Bacillati</taxon>
        <taxon>Bacillota</taxon>
        <taxon>Bacilli</taxon>
        <taxon>Bacillales</taxon>
        <taxon>Caryophanaceae</taxon>
        <taxon>Planococcus</taxon>
    </lineage>
</organism>
<dbReference type="InterPro" id="IPR019649">
    <property type="entry name" value="DUF2512"/>
</dbReference>
<dbReference type="EMBL" id="JAUJWV010000004">
    <property type="protein sequence ID" value="MDN7243434.1"/>
    <property type="molecule type" value="Genomic_DNA"/>
</dbReference>
<accession>A0ABT8N6B6</accession>
<name>A0ABT8N6B6_9BACL</name>
<keyword evidence="1" id="KW-0812">Transmembrane</keyword>
<feature type="transmembrane region" description="Helical" evidence="1">
    <location>
        <begin position="95"/>
        <end position="113"/>
    </location>
</feature>
<protein>
    <submittedName>
        <fullName evidence="2">YndM family protein</fullName>
    </submittedName>
</protein>
<keyword evidence="1" id="KW-0472">Membrane</keyword>
<comment type="caution">
    <text evidence="2">The sequence shown here is derived from an EMBL/GenBank/DDBJ whole genome shotgun (WGS) entry which is preliminary data.</text>
</comment>
<reference evidence="2 3" key="1">
    <citation type="submission" date="2023-06" db="EMBL/GenBank/DDBJ databases">
        <title>Novel species in genus Planococcus.</title>
        <authorList>
            <person name="Ning S."/>
        </authorList>
    </citation>
    <scope>NUCLEOTIDE SEQUENCE [LARGE SCALE GENOMIC DNA]</scope>
    <source>
        <strain evidence="2 3">N028</strain>
    </source>
</reference>
<keyword evidence="3" id="KW-1185">Reference proteome</keyword>
<evidence type="ECO:0000313" key="3">
    <source>
        <dbReference type="Proteomes" id="UP001172055"/>
    </source>
</evidence>
<dbReference type="RefSeq" id="WP_301724895.1">
    <property type="nucleotide sequence ID" value="NZ_JAUJWV010000004.1"/>
</dbReference>
<feature type="transmembrane region" description="Helical" evidence="1">
    <location>
        <begin position="66"/>
        <end position="89"/>
    </location>
</feature>
<proteinExistence type="predicted"/>
<keyword evidence="1" id="KW-1133">Transmembrane helix</keyword>
<evidence type="ECO:0000313" key="2">
    <source>
        <dbReference type="EMBL" id="MDN7243434.1"/>
    </source>
</evidence>